<dbReference type="InterPro" id="IPR011050">
    <property type="entry name" value="Pectin_lyase_fold/virulence"/>
</dbReference>
<dbReference type="EMBL" id="MU859142">
    <property type="protein sequence ID" value="KAK3951638.1"/>
    <property type="molecule type" value="Genomic_DNA"/>
</dbReference>
<sequence length="534" mass="58367">MFLHTKDLGCKGDSSTDDTAAFQAALYASLGKILFVDAGLYILTSTITIPPKAKIVDFKLYSTASEHAVFYQYNFHSAANIFAGMLQTESPYFQPTPPPPAPFAAVVGLLPGDPDYTCAAGNEFNGCDQSWSVVMTGSANIFIVSAGIYTALMLLKDNLANVRFQNLVTIGAKFMAVMDGKGIPAIDNLNVDTHPSWSQVSVLDVGSNGTTRFDEAIWIDPAIWDMDEPKFTCSPPSNVNQGTWISTITQAPLTITEWVLEPVTITRDAAAVNKNKRDAGVEIWPVPATTPFWPAILYRGDDGQISTTSATGTFPKPAATPLSGSWPKKAVRAVWGWPENPLVDECDFYDFNCVPKPWFGGTVGDPGGDDFYDDENAAELRTICPEETSTSSTSPKPTPTKISPTVAVPIPAPVYQQGDPRLNTKKCFKGEQTENVRMRNATTRFCDDIAHRDLIAGFEYEKEYKFEYNGGIGFVGITVSLEIKPKCSFNYSKSLCQRYLSVPTDSCDCNGVNGKHGGTVENNCYKWKVDPNRR</sequence>
<dbReference type="Proteomes" id="UP001303222">
    <property type="component" value="Unassembled WGS sequence"/>
</dbReference>
<comment type="caution">
    <text evidence="2">The sequence shown here is derived from an EMBL/GenBank/DDBJ whole genome shotgun (WGS) entry which is preliminary data.</text>
</comment>
<evidence type="ECO:0000256" key="1">
    <source>
        <dbReference type="SAM" id="MobiDB-lite"/>
    </source>
</evidence>
<keyword evidence="3" id="KW-1185">Reference proteome</keyword>
<dbReference type="Gene3D" id="2.160.20.10">
    <property type="entry name" value="Single-stranded right-handed beta-helix, Pectin lyase-like"/>
    <property type="match status" value="2"/>
</dbReference>
<feature type="region of interest" description="Disordered" evidence="1">
    <location>
        <begin position="384"/>
        <end position="406"/>
    </location>
</feature>
<feature type="compositionally biased region" description="Low complexity" evidence="1">
    <location>
        <begin position="384"/>
        <end position="405"/>
    </location>
</feature>
<accession>A0AAN6NWX5</accession>
<proteinExistence type="predicted"/>
<evidence type="ECO:0008006" key="4">
    <source>
        <dbReference type="Google" id="ProtNLM"/>
    </source>
</evidence>
<dbReference type="AlphaFoldDB" id="A0AAN6NWX5"/>
<name>A0AAN6NWX5_9PEZI</name>
<organism evidence="2 3">
    <name type="scientific">Pseudoneurospora amorphoporcata</name>
    <dbReference type="NCBI Taxonomy" id="241081"/>
    <lineage>
        <taxon>Eukaryota</taxon>
        <taxon>Fungi</taxon>
        <taxon>Dikarya</taxon>
        <taxon>Ascomycota</taxon>
        <taxon>Pezizomycotina</taxon>
        <taxon>Sordariomycetes</taxon>
        <taxon>Sordariomycetidae</taxon>
        <taxon>Sordariales</taxon>
        <taxon>Sordariaceae</taxon>
        <taxon>Pseudoneurospora</taxon>
    </lineage>
</organism>
<evidence type="ECO:0000313" key="3">
    <source>
        <dbReference type="Proteomes" id="UP001303222"/>
    </source>
</evidence>
<reference evidence="2" key="2">
    <citation type="submission" date="2023-06" db="EMBL/GenBank/DDBJ databases">
        <authorList>
            <consortium name="Lawrence Berkeley National Laboratory"/>
            <person name="Mondo S.J."/>
            <person name="Hensen N."/>
            <person name="Bonometti L."/>
            <person name="Westerberg I."/>
            <person name="Brannstrom I.O."/>
            <person name="Guillou S."/>
            <person name="Cros-Aarteil S."/>
            <person name="Calhoun S."/>
            <person name="Haridas S."/>
            <person name="Kuo A."/>
            <person name="Pangilinan J."/>
            <person name="Riley R."/>
            <person name="Labutti K."/>
            <person name="Andreopoulos B."/>
            <person name="Lipzen A."/>
            <person name="Chen C."/>
            <person name="Yanf M."/>
            <person name="Daum C."/>
            <person name="Ng V."/>
            <person name="Clum A."/>
            <person name="Steindorff A."/>
            <person name="Ohm R."/>
            <person name="Martin F."/>
            <person name="Silar P."/>
            <person name="Natvig D."/>
            <person name="Lalanne C."/>
            <person name="Gautier V."/>
            <person name="Ament-Velasquez S.L."/>
            <person name="Kruys A."/>
            <person name="Hutchinson M.I."/>
            <person name="Powell A.J."/>
            <person name="Barry K."/>
            <person name="Miller A.N."/>
            <person name="Grigoriev I.V."/>
            <person name="Debuchy R."/>
            <person name="Gladieux P."/>
            <person name="Thoren M.H."/>
            <person name="Johannesson H."/>
        </authorList>
    </citation>
    <scope>NUCLEOTIDE SEQUENCE</scope>
    <source>
        <strain evidence="2">CBS 626.80</strain>
    </source>
</reference>
<evidence type="ECO:0000313" key="2">
    <source>
        <dbReference type="EMBL" id="KAK3951638.1"/>
    </source>
</evidence>
<gene>
    <name evidence="2" type="ORF">QBC32DRAFT_325051</name>
</gene>
<dbReference type="SUPFAM" id="SSF51126">
    <property type="entry name" value="Pectin lyase-like"/>
    <property type="match status" value="2"/>
</dbReference>
<reference evidence="2" key="1">
    <citation type="journal article" date="2023" name="Mol. Phylogenet. Evol.">
        <title>Genome-scale phylogeny and comparative genomics of the fungal order Sordariales.</title>
        <authorList>
            <person name="Hensen N."/>
            <person name="Bonometti L."/>
            <person name="Westerberg I."/>
            <person name="Brannstrom I.O."/>
            <person name="Guillou S."/>
            <person name="Cros-Aarteil S."/>
            <person name="Calhoun S."/>
            <person name="Haridas S."/>
            <person name="Kuo A."/>
            <person name="Mondo S."/>
            <person name="Pangilinan J."/>
            <person name="Riley R."/>
            <person name="LaButti K."/>
            <person name="Andreopoulos B."/>
            <person name="Lipzen A."/>
            <person name="Chen C."/>
            <person name="Yan M."/>
            <person name="Daum C."/>
            <person name="Ng V."/>
            <person name="Clum A."/>
            <person name="Steindorff A."/>
            <person name="Ohm R.A."/>
            <person name="Martin F."/>
            <person name="Silar P."/>
            <person name="Natvig D.O."/>
            <person name="Lalanne C."/>
            <person name="Gautier V."/>
            <person name="Ament-Velasquez S.L."/>
            <person name="Kruys A."/>
            <person name="Hutchinson M.I."/>
            <person name="Powell A.J."/>
            <person name="Barry K."/>
            <person name="Miller A.N."/>
            <person name="Grigoriev I.V."/>
            <person name="Debuchy R."/>
            <person name="Gladieux P."/>
            <person name="Hiltunen Thoren M."/>
            <person name="Johannesson H."/>
        </authorList>
    </citation>
    <scope>NUCLEOTIDE SEQUENCE</scope>
    <source>
        <strain evidence="2">CBS 626.80</strain>
    </source>
</reference>
<dbReference type="InterPro" id="IPR012334">
    <property type="entry name" value="Pectin_lyas_fold"/>
</dbReference>
<protein>
    <recommendedName>
        <fullName evidence="4">Glycoside hydrolase family 55 protein</fullName>
    </recommendedName>
</protein>